<evidence type="ECO:0000256" key="2">
    <source>
        <dbReference type="ARBA" id="ARBA00010617"/>
    </source>
</evidence>
<evidence type="ECO:0000256" key="1">
    <source>
        <dbReference type="ARBA" id="ARBA00001971"/>
    </source>
</evidence>
<evidence type="ECO:0000256" key="8">
    <source>
        <dbReference type="PIRSR" id="PIRSR602403-1"/>
    </source>
</evidence>
<comment type="similarity">
    <text evidence="2 9">Belongs to the cytochrome P450 family.</text>
</comment>
<evidence type="ECO:0000256" key="9">
    <source>
        <dbReference type="RuleBase" id="RU000461"/>
    </source>
</evidence>
<proteinExistence type="inferred from homology"/>
<keyword evidence="5 9" id="KW-0560">Oxidoreductase</keyword>
<dbReference type="GO" id="GO:0005506">
    <property type="term" value="F:iron ion binding"/>
    <property type="evidence" value="ECO:0007669"/>
    <property type="project" value="InterPro"/>
</dbReference>
<comment type="cofactor">
    <cofactor evidence="1 8">
        <name>heme</name>
        <dbReference type="ChEBI" id="CHEBI:30413"/>
    </cofactor>
</comment>
<keyword evidence="3 8" id="KW-0349">Heme</keyword>
<keyword evidence="4 8" id="KW-0479">Metal-binding</keyword>
<dbReference type="Proteomes" id="UP000199051">
    <property type="component" value="Unassembled WGS sequence"/>
</dbReference>
<accession>A0A1H9WDL3</accession>
<dbReference type="STRING" id="155974.SAMN04487818_110100"/>
<dbReference type="Gene3D" id="1.10.630.10">
    <property type="entry name" value="Cytochrome P450"/>
    <property type="match status" value="1"/>
</dbReference>
<evidence type="ECO:0000313" key="11">
    <source>
        <dbReference type="Proteomes" id="UP000199051"/>
    </source>
</evidence>
<keyword evidence="11" id="KW-1185">Reference proteome</keyword>
<dbReference type="GO" id="GO:0004497">
    <property type="term" value="F:monooxygenase activity"/>
    <property type="evidence" value="ECO:0007669"/>
    <property type="project" value="UniProtKB-KW"/>
</dbReference>
<feature type="binding site" description="axial binding residue" evidence="8">
    <location>
        <position position="381"/>
    </location>
    <ligand>
        <name>heme</name>
        <dbReference type="ChEBI" id="CHEBI:30413"/>
    </ligand>
    <ligandPart>
        <name>Fe</name>
        <dbReference type="ChEBI" id="CHEBI:18248"/>
    </ligandPart>
</feature>
<dbReference type="InterPro" id="IPR002403">
    <property type="entry name" value="Cyt_P450_E_grp-IV"/>
</dbReference>
<gene>
    <name evidence="10" type="ORF">SAMN04487818_110100</name>
</gene>
<dbReference type="PROSITE" id="PS00086">
    <property type="entry name" value="CYTOCHROME_P450"/>
    <property type="match status" value="1"/>
</dbReference>
<organism evidence="10 11">
    <name type="scientific">Actinokineospora terrae</name>
    <dbReference type="NCBI Taxonomy" id="155974"/>
    <lineage>
        <taxon>Bacteria</taxon>
        <taxon>Bacillati</taxon>
        <taxon>Actinomycetota</taxon>
        <taxon>Actinomycetes</taxon>
        <taxon>Pseudonocardiales</taxon>
        <taxon>Pseudonocardiaceae</taxon>
        <taxon>Actinokineospora</taxon>
    </lineage>
</organism>
<dbReference type="RefSeq" id="WP_092782609.1">
    <property type="nucleotide sequence ID" value="NZ_FOGI01000010.1"/>
</dbReference>
<dbReference type="Pfam" id="PF00067">
    <property type="entry name" value="p450"/>
    <property type="match status" value="2"/>
</dbReference>
<dbReference type="EMBL" id="FOGI01000010">
    <property type="protein sequence ID" value="SES31914.1"/>
    <property type="molecule type" value="Genomic_DNA"/>
</dbReference>
<dbReference type="GO" id="GO:0016705">
    <property type="term" value="F:oxidoreductase activity, acting on paired donors, with incorporation or reduction of molecular oxygen"/>
    <property type="evidence" value="ECO:0007669"/>
    <property type="project" value="InterPro"/>
</dbReference>
<dbReference type="GO" id="GO:0016125">
    <property type="term" value="P:sterol metabolic process"/>
    <property type="evidence" value="ECO:0007669"/>
    <property type="project" value="TreeGrafter"/>
</dbReference>
<sequence length="435" mass="48964">MVVRELAVAPTGLKPVLGDRGWPVLGHTVPLLRRGVEYQLERYRQFGPVSWANVFGTKMVAAVGPDAAREVFVNKDKAFSQDGWAYFLEKFFPRGLMLLDFDEHLFHRRLMQEAFTAPRVDSYVARVAEVVRRELPSWPEQLDVYPALKALTLDVAAEVFMGEPSDPDVNEAFIGVVRAGTSIVRFPVPGGRWAAGIRGRRRLEEYFRAGACQDRVGDDLFTALCHARLEDGSAFSQEDVVNHMIFLMMAAHDTATITTTAALYHLGLHPEWQEQARAEAREIGPGPLSTADLDRLVVLDMVIRESLRLVTPVPSPARRAIADTEIQGHFVPAGTMVTVTLWLNHLLPELWPDPHTFNPLRFETDIPRYNWLPFGAGAHKCIGLRFGMYEVKTLLHQLLLTRSWDLPPGYRVRWDPTALPIPVDNLPIALKKLPE</sequence>
<dbReference type="SUPFAM" id="SSF48264">
    <property type="entry name" value="Cytochrome P450"/>
    <property type="match status" value="1"/>
</dbReference>
<evidence type="ECO:0000256" key="6">
    <source>
        <dbReference type="ARBA" id="ARBA00023004"/>
    </source>
</evidence>
<dbReference type="AlphaFoldDB" id="A0A1H9WDL3"/>
<dbReference type="InterPro" id="IPR001128">
    <property type="entry name" value="Cyt_P450"/>
</dbReference>
<dbReference type="InterPro" id="IPR036396">
    <property type="entry name" value="Cyt_P450_sf"/>
</dbReference>
<dbReference type="PANTHER" id="PTHR24286:SF24">
    <property type="entry name" value="LANOSTEROL 14-ALPHA DEMETHYLASE"/>
    <property type="match status" value="1"/>
</dbReference>
<protein>
    <submittedName>
        <fullName evidence="10">Cytochrome P450</fullName>
    </submittedName>
</protein>
<keyword evidence="6 8" id="KW-0408">Iron</keyword>
<evidence type="ECO:0000256" key="5">
    <source>
        <dbReference type="ARBA" id="ARBA00023002"/>
    </source>
</evidence>
<evidence type="ECO:0000256" key="7">
    <source>
        <dbReference type="ARBA" id="ARBA00023033"/>
    </source>
</evidence>
<keyword evidence="7 9" id="KW-0503">Monooxygenase</keyword>
<dbReference type="PRINTS" id="PR00385">
    <property type="entry name" value="P450"/>
</dbReference>
<evidence type="ECO:0000313" key="10">
    <source>
        <dbReference type="EMBL" id="SES31914.1"/>
    </source>
</evidence>
<name>A0A1H9WDL3_9PSEU</name>
<evidence type="ECO:0000256" key="3">
    <source>
        <dbReference type="ARBA" id="ARBA00022617"/>
    </source>
</evidence>
<evidence type="ECO:0000256" key="4">
    <source>
        <dbReference type="ARBA" id="ARBA00022723"/>
    </source>
</evidence>
<dbReference type="PRINTS" id="PR00465">
    <property type="entry name" value="EP450IV"/>
</dbReference>
<reference evidence="11" key="1">
    <citation type="submission" date="2016-10" db="EMBL/GenBank/DDBJ databases">
        <authorList>
            <person name="Varghese N."/>
            <person name="Submissions S."/>
        </authorList>
    </citation>
    <scope>NUCLEOTIDE SEQUENCE [LARGE SCALE GENOMIC DNA]</scope>
    <source>
        <strain evidence="11">DSM 44260</strain>
    </source>
</reference>
<dbReference type="InterPro" id="IPR017972">
    <property type="entry name" value="Cyt_P450_CS"/>
</dbReference>
<dbReference type="GO" id="GO:0020037">
    <property type="term" value="F:heme binding"/>
    <property type="evidence" value="ECO:0007669"/>
    <property type="project" value="InterPro"/>
</dbReference>
<dbReference type="PANTHER" id="PTHR24286">
    <property type="entry name" value="CYTOCHROME P450 26"/>
    <property type="match status" value="1"/>
</dbReference>